<dbReference type="AlphaFoldDB" id="A0A382T9K3"/>
<organism evidence="1">
    <name type="scientific">marine metagenome</name>
    <dbReference type="NCBI Taxonomy" id="408172"/>
    <lineage>
        <taxon>unclassified sequences</taxon>
        <taxon>metagenomes</taxon>
        <taxon>ecological metagenomes</taxon>
    </lineage>
</organism>
<dbReference type="EMBL" id="UINC01134733">
    <property type="protein sequence ID" value="SVD18455.1"/>
    <property type="molecule type" value="Genomic_DNA"/>
</dbReference>
<sequence>MVVLDHRLHLLVLRDGKPCPIPVTIDPRVWRVLVAYSLEPPGHPGAETMQHLFWCWSGERENWMPSVRQVRSARMLREAIVGLGENSSVEPIMYSENTSAIPVRGKSGLFYLIFPSSEQCKFVVEAVPNEESLSKAKTGGIQICIDVASGGDMPAGDIAVSYLLALRNDTASRTAINTLDSLLWVIDNTEPSKDELPIAEWWHNITANYAHFDEGDYDDEYEEEEFDEDFEIEPDPIEQFELPEPGDNQALVEMIERVVRDVQRRHREE</sequence>
<name>A0A382T9K3_9ZZZZ</name>
<protein>
    <submittedName>
        <fullName evidence="1">Uncharacterized protein</fullName>
    </submittedName>
</protein>
<reference evidence="1" key="1">
    <citation type="submission" date="2018-05" db="EMBL/GenBank/DDBJ databases">
        <authorList>
            <person name="Lanie J.A."/>
            <person name="Ng W.-L."/>
            <person name="Kazmierczak K.M."/>
            <person name="Andrzejewski T.M."/>
            <person name="Davidsen T.M."/>
            <person name="Wayne K.J."/>
            <person name="Tettelin H."/>
            <person name="Glass J.I."/>
            <person name="Rusch D."/>
            <person name="Podicherti R."/>
            <person name="Tsui H.-C.T."/>
            <person name="Winkler M.E."/>
        </authorList>
    </citation>
    <scope>NUCLEOTIDE SEQUENCE</scope>
</reference>
<proteinExistence type="predicted"/>
<gene>
    <name evidence="1" type="ORF">METZ01_LOCUS371309</name>
</gene>
<evidence type="ECO:0000313" key="1">
    <source>
        <dbReference type="EMBL" id="SVD18455.1"/>
    </source>
</evidence>
<accession>A0A382T9K3</accession>